<evidence type="ECO:0000256" key="1">
    <source>
        <dbReference type="SAM" id="MobiDB-lite"/>
    </source>
</evidence>
<dbReference type="AlphaFoldDB" id="H8FY81"/>
<organism evidence="2 3">
    <name type="scientific">Magnetospirillum molischianum DSM 120</name>
    <dbReference type="NCBI Taxonomy" id="1150626"/>
    <lineage>
        <taxon>Bacteria</taxon>
        <taxon>Pseudomonadati</taxon>
        <taxon>Pseudomonadota</taxon>
        <taxon>Alphaproteobacteria</taxon>
        <taxon>Rhodospirillales</taxon>
        <taxon>Rhodospirillaceae</taxon>
        <taxon>Magnetospirillum</taxon>
    </lineage>
</organism>
<evidence type="ECO:0000313" key="3">
    <source>
        <dbReference type="Proteomes" id="UP000004169"/>
    </source>
</evidence>
<feature type="region of interest" description="Disordered" evidence="1">
    <location>
        <begin position="187"/>
        <end position="239"/>
    </location>
</feature>
<reference evidence="2 3" key="1">
    <citation type="journal article" date="2012" name="J. Bacteriol.">
        <title>Draft Genome Sequence of the Purple Photosynthetic Bacterium Phaeospirillum molischianum DSM120, a Particularly Versatile Bacterium.</title>
        <authorList>
            <person name="Duquesne K."/>
            <person name="Prima V."/>
            <person name="Ji B."/>
            <person name="Rouy Z."/>
            <person name="Medigue C."/>
            <person name="Talla E."/>
            <person name="Sturgis J.N."/>
        </authorList>
    </citation>
    <scope>NUCLEOTIDE SEQUENCE [LARGE SCALE GENOMIC DNA]</scope>
    <source>
        <strain evidence="3">DSM120</strain>
    </source>
</reference>
<sequence length="255" mass="27873">MQLRPFKRHAENHYRYTCPVLGVERSYADDMALYEQHMKGQCVGPALIHTMMRASKDPTMHMLAYEGERGEEVFYEADPNAPVKTLPKVIVDRIKSILIVDCFHAPGLTEEDKLLIAEINAGVVPADARSEERPKAAGGRGRVNMGQRRVEKPAASAPLAEKEEALKVGSYADALNKAIERECKTEKPVQPAQAAQEPVRLAVAPSVPQKKEKPTSAPKMGVSEPTKPAEAPAGSAPKMSLLEMAKRMKKPAEAA</sequence>
<dbReference type="STRING" id="1150626.PHAMO_80110"/>
<keyword evidence="3" id="KW-1185">Reference proteome</keyword>
<dbReference type="Proteomes" id="UP000004169">
    <property type="component" value="Unassembled WGS sequence"/>
</dbReference>
<evidence type="ECO:0000313" key="2">
    <source>
        <dbReference type="EMBL" id="CCG43319.1"/>
    </source>
</evidence>
<comment type="caution">
    <text evidence="2">The sequence shown here is derived from an EMBL/GenBank/DDBJ whole genome shotgun (WGS) entry which is preliminary data.</text>
</comment>
<accession>H8FY81</accession>
<protein>
    <submittedName>
        <fullName evidence="2">Uncharacterized protein</fullName>
    </submittedName>
</protein>
<gene>
    <name evidence="2" type="ORF">PHAMO_80110</name>
</gene>
<dbReference type="RefSeq" id="WP_002731403.1">
    <property type="nucleotide sequence ID" value="NZ_CAHP01000060.1"/>
</dbReference>
<feature type="region of interest" description="Disordered" evidence="1">
    <location>
        <begin position="130"/>
        <end position="158"/>
    </location>
</feature>
<dbReference type="EMBL" id="CAHP01000060">
    <property type="protein sequence ID" value="CCG43319.1"/>
    <property type="molecule type" value="Genomic_DNA"/>
</dbReference>
<name>H8FY81_MAGML</name>
<proteinExistence type="predicted"/>